<accession>A0ABM7R8L4</accession>
<proteinExistence type="predicted"/>
<dbReference type="EMBL" id="AP024702">
    <property type="protein sequence ID" value="BCX46277.1"/>
    <property type="molecule type" value="Genomic_DNA"/>
</dbReference>
<evidence type="ECO:0000256" key="3">
    <source>
        <dbReference type="ARBA" id="ARBA00023002"/>
    </source>
</evidence>
<keyword evidence="2" id="KW-0479">Metal-binding</keyword>
<dbReference type="PANTHER" id="PTHR43498:SF1">
    <property type="entry name" value="COB--COM HETERODISULFIDE REDUCTASE IRON-SULFUR SUBUNIT A"/>
    <property type="match status" value="1"/>
</dbReference>
<evidence type="ECO:0000256" key="4">
    <source>
        <dbReference type="ARBA" id="ARBA00023004"/>
    </source>
</evidence>
<name>A0ABM7R8L4_9BACT</name>
<dbReference type="Pfam" id="PF12831">
    <property type="entry name" value="FAD_oxidored"/>
    <property type="match status" value="1"/>
</dbReference>
<dbReference type="InterPro" id="IPR036188">
    <property type="entry name" value="FAD/NAD-bd_sf"/>
</dbReference>
<evidence type="ECO:0000313" key="6">
    <source>
        <dbReference type="EMBL" id="BCX46277.1"/>
    </source>
</evidence>
<reference evidence="6 7" key="1">
    <citation type="submission" date="2021-06" db="EMBL/GenBank/DDBJ databases">
        <title>Complete genome of Haloferula helveola possessing various polysaccharide degrading enzymes.</title>
        <authorList>
            <person name="Takami H."/>
            <person name="Huang C."/>
            <person name="Hamasaki K."/>
        </authorList>
    </citation>
    <scope>NUCLEOTIDE SEQUENCE [LARGE SCALE GENOMIC DNA]</scope>
    <source>
        <strain evidence="6 7">CN-1</strain>
    </source>
</reference>
<dbReference type="SUPFAM" id="SSF51905">
    <property type="entry name" value="FAD/NAD(P)-binding domain"/>
    <property type="match status" value="1"/>
</dbReference>
<dbReference type="PANTHER" id="PTHR43498">
    <property type="entry name" value="FERREDOXIN:COB-COM HETERODISULFIDE REDUCTASE SUBUNIT A"/>
    <property type="match status" value="1"/>
</dbReference>
<evidence type="ECO:0000256" key="5">
    <source>
        <dbReference type="ARBA" id="ARBA00023014"/>
    </source>
</evidence>
<keyword evidence="3" id="KW-0560">Oxidoreductase</keyword>
<organism evidence="6 7">
    <name type="scientific">Haloferula helveola</name>
    <dbReference type="NCBI Taxonomy" id="490095"/>
    <lineage>
        <taxon>Bacteria</taxon>
        <taxon>Pseudomonadati</taxon>
        <taxon>Verrucomicrobiota</taxon>
        <taxon>Verrucomicrobiia</taxon>
        <taxon>Verrucomicrobiales</taxon>
        <taxon>Verrucomicrobiaceae</taxon>
        <taxon>Haloferula</taxon>
    </lineage>
</organism>
<keyword evidence="7" id="KW-1185">Reference proteome</keyword>
<protein>
    <submittedName>
        <fullName evidence="6">Xanthanlyase</fullName>
    </submittedName>
</protein>
<gene>
    <name evidence="6" type="ORF">HAHE_01850</name>
</gene>
<keyword evidence="1" id="KW-0004">4Fe-4S</keyword>
<dbReference type="Proteomes" id="UP001374893">
    <property type="component" value="Chromosome"/>
</dbReference>
<evidence type="ECO:0000313" key="7">
    <source>
        <dbReference type="Proteomes" id="UP001374893"/>
    </source>
</evidence>
<sequence length="542" mass="59385">MAFAALACIPLVSIASAERHTADVVVYGDASGGVTAAVQAARMGKSVILVSQYGHLGGMTSSGLGWTDIGNDAILGGLSREFYHRAYQHYLKDEAWVHEAREDYSNQRQGAGKALDPEKELASTFEPKVAEAIFDGMVEEAGVKLIKGRLDFDRGVTASGSRISTMHLEGGDEAAGKMFIDASYEGDLMAAAGVSFMIGRENNSEYGETGNGNTGVARKNQLPNGIDPYKVAGDPSSGLLDGVNADAGGEPGEGDHRLQAYCYRMVLTDLESNRVAVTKPAGYDEADYEILFRAIEAGQKGGFFKTSMMPNRKTDSNNTGGISCDYIGMNYGKDWNWATLSHAEREKLGEKHRDWQLGLVWTVQNHPRVPEGIRKAYARWGLAKDEFPDNGHWPHNIYVREARRMESDFVMTEDHCKRKKPVDDPVGMGAYTLDSHNTQRFVHKGMVKNEGDIQTHLGGKPYGISYRSIVPKEEECGNLLVPWALSSTHIAFGSIRMEPVFMVLGQSAATAACIAIDLDTTVQKVPYEKLRERLLADDQRIE</sequence>
<dbReference type="InterPro" id="IPR039650">
    <property type="entry name" value="HdrA-like"/>
</dbReference>
<dbReference type="Gene3D" id="3.50.50.60">
    <property type="entry name" value="FAD/NAD(P)-binding domain"/>
    <property type="match status" value="1"/>
</dbReference>
<evidence type="ECO:0000256" key="1">
    <source>
        <dbReference type="ARBA" id="ARBA00022485"/>
    </source>
</evidence>
<evidence type="ECO:0000256" key="2">
    <source>
        <dbReference type="ARBA" id="ARBA00022723"/>
    </source>
</evidence>
<keyword evidence="5" id="KW-0411">Iron-sulfur</keyword>
<keyword evidence="4" id="KW-0408">Iron</keyword>
<dbReference type="RefSeq" id="WP_338687733.1">
    <property type="nucleotide sequence ID" value="NZ_AP024702.1"/>
</dbReference>